<proteinExistence type="predicted"/>
<gene>
    <name evidence="1" type="ORF">LCGC14_2401370</name>
</gene>
<name>A0A0F9E7L6_9ZZZZ</name>
<organism evidence="1">
    <name type="scientific">marine sediment metagenome</name>
    <dbReference type="NCBI Taxonomy" id="412755"/>
    <lineage>
        <taxon>unclassified sequences</taxon>
        <taxon>metagenomes</taxon>
        <taxon>ecological metagenomes</taxon>
    </lineage>
</organism>
<evidence type="ECO:0000313" key="1">
    <source>
        <dbReference type="EMBL" id="KKL25831.1"/>
    </source>
</evidence>
<dbReference type="EMBL" id="LAZR01036066">
    <property type="protein sequence ID" value="KKL25831.1"/>
    <property type="molecule type" value="Genomic_DNA"/>
</dbReference>
<protein>
    <submittedName>
        <fullName evidence="1">Uncharacterized protein</fullName>
    </submittedName>
</protein>
<reference evidence="1" key="1">
    <citation type="journal article" date="2015" name="Nature">
        <title>Complex archaea that bridge the gap between prokaryotes and eukaryotes.</title>
        <authorList>
            <person name="Spang A."/>
            <person name="Saw J.H."/>
            <person name="Jorgensen S.L."/>
            <person name="Zaremba-Niedzwiedzka K."/>
            <person name="Martijn J."/>
            <person name="Lind A.E."/>
            <person name="van Eijk R."/>
            <person name="Schleper C."/>
            <person name="Guy L."/>
            <person name="Ettema T.J."/>
        </authorList>
    </citation>
    <scope>NUCLEOTIDE SEQUENCE</scope>
</reference>
<sequence length="107" mass="12039">DKPVPGAAAFLVEAVQHFDVQVFSSRSHQEGGIKAMQTWVEIIVLEYFDDGGERPPKYSQVSEVLNAIKYPTEKPPAHVTIDDRAITFIGVWPAIEDLKNFKPWNKS</sequence>
<feature type="non-terminal residue" evidence="1">
    <location>
        <position position="1"/>
    </location>
</feature>
<dbReference type="AlphaFoldDB" id="A0A0F9E7L6"/>
<comment type="caution">
    <text evidence="1">The sequence shown here is derived from an EMBL/GenBank/DDBJ whole genome shotgun (WGS) entry which is preliminary data.</text>
</comment>
<accession>A0A0F9E7L6</accession>